<evidence type="ECO:0000313" key="2">
    <source>
        <dbReference type="EMBL" id="CAB4131535.1"/>
    </source>
</evidence>
<gene>
    <name evidence="2" type="ORF">UFOVP127_141</name>
    <name evidence="3" type="ORF">UFOVP276_4</name>
</gene>
<dbReference type="EMBL" id="LR796249">
    <property type="protein sequence ID" value="CAB4131535.1"/>
    <property type="molecule type" value="Genomic_DNA"/>
</dbReference>
<name>A0A6J5LBU8_9CAUD</name>
<dbReference type="EMBL" id="LR796294">
    <property type="protein sequence ID" value="CAB4134737.1"/>
    <property type="molecule type" value="Genomic_DNA"/>
</dbReference>
<feature type="compositionally biased region" description="Basic and acidic residues" evidence="1">
    <location>
        <begin position="1"/>
        <end position="12"/>
    </location>
</feature>
<organism evidence="2">
    <name type="scientific">uncultured Caudovirales phage</name>
    <dbReference type="NCBI Taxonomy" id="2100421"/>
    <lineage>
        <taxon>Viruses</taxon>
        <taxon>Duplodnaviria</taxon>
        <taxon>Heunggongvirae</taxon>
        <taxon>Uroviricota</taxon>
        <taxon>Caudoviricetes</taxon>
        <taxon>Peduoviridae</taxon>
        <taxon>Maltschvirus</taxon>
        <taxon>Maltschvirus maltsch</taxon>
    </lineage>
</organism>
<evidence type="ECO:0000256" key="1">
    <source>
        <dbReference type="SAM" id="MobiDB-lite"/>
    </source>
</evidence>
<protein>
    <submittedName>
        <fullName evidence="2">Uncharacterized protein</fullName>
    </submittedName>
</protein>
<reference evidence="2" key="1">
    <citation type="submission" date="2020-04" db="EMBL/GenBank/DDBJ databases">
        <authorList>
            <person name="Chiriac C."/>
            <person name="Salcher M."/>
            <person name="Ghai R."/>
            <person name="Kavagutti S V."/>
        </authorList>
    </citation>
    <scope>NUCLEOTIDE SEQUENCE</scope>
</reference>
<sequence>MKIELEPGDHIETPSGREGNPAIVLSAKGDNVTVAMLRMASDHVLRSTINTIGKIWRVPPEHRASRMSVEIDMTPAHKTNGD</sequence>
<accession>A0A6J5LBU8</accession>
<evidence type="ECO:0000313" key="3">
    <source>
        <dbReference type="EMBL" id="CAB4134737.1"/>
    </source>
</evidence>
<feature type="region of interest" description="Disordered" evidence="1">
    <location>
        <begin position="1"/>
        <end position="20"/>
    </location>
</feature>
<proteinExistence type="predicted"/>